<reference evidence="12" key="2">
    <citation type="submission" date="2025-09" db="UniProtKB">
        <authorList>
            <consortium name="Ensembl"/>
        </authorList>
    </citation>
    <scope>IDENTIFICATION</scope>
</reference>
<feature type="region of interest" description="Disordered" evidence="9">
    <location>
        <begin position="395"/>
        <end position="450"/>
    </location>
</feature>
<evidence type="ECO:0000256" key="7">
    <source>
        <dbReference type="ARBA" id="ARBA00022840"/>
    </source>
</evidence>
<dbReference type="AlphaFoldDB" id="A0A674E6A4"/>
<keyword evidence="6" id="KW-0418">Kinase</keyword>
<evidence type="ECO:0000256" key="3">
    <source>
        <dbReference type="ARBA" id="ARBA00022527"/>
    </source>
</evidence>
<evidence type="ECO:0000313" key="13">
    <source>
        <dbReference type="Proteomes" id="UP000472277"/>
    </source>
</evidence>
<feature type="domain" description="CNH" evidence="11">
    <location>
        <begin position="841"/>
        <end position="1128"/>
    </location>
</feature>
<dbReference type="GeneTree" id="ENSGT00940000155063"/>
<evidence type="ECO:0000256" key="9">
    <source>
        <dbReference type="SAM" id="MobiDB-lite"/>
    </source>
</evidence>
<comment type="similarity">
    <text evidence="1">Belongs to the protein kinase superfamily. STE Ser/Thr protein kinase family. STE20 subfamily.</text>
</comment>
<evidence type="ECO:0000256" key="5">
    <source>
        <dbReference type="ARBA" id="ARBA00022741"/>
    </source>
</evidence>
<evidence type="ECO:0000259" key="11">
    <source>
        <dbReference type="PROSITE" id="PS50219"/>
    </source>
</evidence>
<reference evidence="12" key="1">
    <citation type="submission" date="2025-08" db="UniProtKB">
        <authorList>
            <consortium name="Ensembl"/>
        </authorList>
    </citation>
    <scope>IDENTIFICATION</scope>
</reference>
<feature type="domain" description="Protein kinase" evidence="10">
    <location>
        <begin position="25"/>
        <end position="284"/>
    </location>
</feature>
<dbReference type="PROSITE" id="PS50011">
    <property type="entry name" value="PROTEIN_KINASE_DOM"/>
    <property type="match status" value="1"/>
</dbReference>
<dbReference type="PROSITE" id="PS00108">
    <property type="entry name" value="PROTEIN_KINASE_ST"/>
    <property type="match status" value="1"/>
</dbReference>
<dbReference type="InterPro" id="IPR001180">
    <property type="entry name" value="CNH_dom"/>
</dbReference>
<dbReference type="Proteomes" id="UP000472277">
    <property type="component" value="Chromosome 24"/>
</dbReference>
<evidence type="ECO:0000256" key="2">
    <source>
        <dbReference type="ARBA" id="ARBA00012513"/>
    </source>
</evidence>
<keyword evidence="7 8" id="KW-0067">ATP-binding</keyword>
<dbReference type="Ensembl" id="ENSSTUT00000111005.1">
    <property type="protein sequence ID" value="ENSSTUP00000103508.1"/>
    <property type="gene ID" value="ENSSTUG00000045703.1"/>
</dbReference>
<dbReference type="PROSITE" id="PS00107">
    <property type="entry name" value="PROTEIN_KINASE_ATP"/>
    <property type="match status" value="1"/>
</dbReference>
<dbReference type="PANTHER" id="PTHR47096:SF1">
    <property type="entry name" value="MISSHAPEN LIKE KINASE 1"/>
    <property type="match status" value="1"/>
</dbReference>
<dbReference type="SUPFAM" id="SSF56112">
    <property type="entry name" value="Protein kinase-like (PK-like)"/>
    <property type="match status" value="1"/>
</dbReference>
<feature type="compositionally biased region" description="Polar residues" evidence="9">
    <location>
        <begin position="657"/>
        <end position="667"/>
    </location>
</feature>
<dbReference type="Gene3D" id="1.10.510.10">
    <property type="entry name" value="Transferase(Phosphotransferase) domain 1"/>
    <property type="match status" value="1"/>
</dbReference>
<dbReference type="InterPro" id="IPR011009">
    <property type="entry name" value="Kinase-like_dom_sf"/>
</dbReference>
<proteinExistence type="inferred from homology"/>
<feature type="compositionally biased region" description="Acidic residues" evidence="9">
    <location>
        <begin position="630"/>
        <end position="646"/>
    </location>
</feature>
<dbReference type="InterPro" id="IPR017441">
    <property type="entry name" value="Protein_kinase_ATP_BS"/>
</dbReference>
<dbReference type="FunFam" id="1.10.510.10:FF:000003">
    <property type="entry name" value="TRAF2 and NCK-interacting protein kinase isoform 4"/>
    <property type="match status" value="1"/>
</dbReference>
<dbReference type="GO" id="GO:0005524">
    <property type="term" value="F:ATP binding"/>
    <property type="evidence" value="ECO:0007669"/>
    <property type="project" value="UniProtKB-UniRule"/>
</dbReference>
<dbReference type="InterPro" id="IPR051700">
    <property type="entry name" value="STE20_Ser-Thr_kinase"/>
</dbReference>
<dbReference type="Gene3D" id="3.30.200.20">
    <property type="entry name" value="Phosphorylase Kinase, domain 1"/>
    <property type="match status" value="1"/>
</dbReference>
<feature type="compositionally biased region" description="Basic and acidic residues" evidence="9">
    <location>
        <begin position="674"/>
        <end position="683"/>
    </location>
</feature>
<dbReference type="Pfam" id="PF00069">
    <property type="entry name" value="Pkinase"/>
    <property type="match status" value="1"/>
</dbReference>
<keyword evidence="4" id="KW-0808">Transferase</keyword>
<gene>
    <name evidence="12" type="primary">map4k4</name>
</gene>
<evidence type="ECO:0000256" key="8">
    <source>
        <dbReference type="PROSITE-ProRule" id="PRU10141"/>
    </source>
</evidence>
<evidence type="ECO:0000256" key="4">
    <source>
        <dbReference type="ARBA" id="ARBA00022679"/>
    </source>
</evidence>
<feature type="region of interest" description="Disordered" evidence="9">
    <location>
        <begin position="297"/>
        <end position="347"/>
    </location>
</feature>
<name>A0A674E6A4_SALTR</name>
<dbReference type="Pfam" id="PF00780">
    <property type="entry name" value="CNH"/>
    <property type="match status" value="1"/>
</dbReference>
<dbReference type="PROSITE" id="PS50219">
    <property type="entry name" value="CNH"/>
    <property type="match status" value="1"/>
</dbReference>
<evidence type="ECO:0000259" key="10">
    <source>
        <dbReference type="PROSITE" id="PS50011"/>
    </source>
</evidence>
<feature type="compositionally biased region" description="Acidic residues" evidence="9">
    <location>
        <begin position="312"/>
        <end position="333"/>
    </location>
</feature>
<feature type="binding site" evidence="8">
    <location>
        <position position="54"/>
    </location>
    <ligand>
        <name>ATP</name>
        <dbReference type="ChEBI" id="CHEBI:30616"/>
    </ligand>
</feature>
<dbReference type="InterPro" id="IPR000719">
    <property type="entry name" value="Prot_kinase_dom"/>
</dbReference>
<protein>
    <recommendedName>
        <fullName evidence="2">non-specific serine/threonine protein kinase</fullName>
        <ecNumber evidence="2">2.7.11.1</ecNumber>
    </recommendedName>
</protein>
<feature type="region of interest" description="Disordered" evidence="9">
    <location>
        <begin position="272"/>
        <end position="291"/>
    </location>
</feature>
<sequence>MANESPAKSLVDIDLASLRDPAGIFELVEVVGNGTYGQVYKGRHVKTGQLAAIKVMDVTEVSLRSIGRVFFTWQSPHLYLVVLCLPHIHFHSLGLVMEFCGAGSITDLVKNTKGNTLKEDWIAYISREILRGLAHLHAHHVIHRDIKGQNVLLTENAEVKLVDFGVSAQLDRTVGRRNTFIGTPYWMAPEVIACDENPDATYDYRSDLWSTGITAIEMAEGAPRKYTLCDMHPMRALFLIPRNPPPRLKSKKWSKKFCSFIEGSLVKNYTQRPPTDQLLKHPFIRDQPNERQVRIQLKDHIDRTKKKRGEKDDTEYEYSGSEEEEEEAQEQEGEPSSIVNQPGESTLRRDFIRLQQENKERSEALRRQQLLQEQQLREQEEYKRQLLAERQKRIEQQKEQRRRLEEREMRRQQEREQRRREQDDKRRMEEVERRRKEEEERRRAEEEKRRADREQEYIRRQLEEEQRHLEILQQQLLHEQAMLLVRPNSVSLSIYFYPSRYLPLSICSSNLLSHWIVIYGFRSVVGCWRMASTPLWPGDGKLLCPSLCPCCLSLQADERYRKNIQGSPQAAQVKVQPPVPPRAAETVANGNAPVAAPPDLTALAKELRAVEDVPRPHKVTDYSSSSEESGTTDEDDDEEVDQEGGEESTSGPEDSRAVSSRLSNGETESVKTMIVHEEGESDAKTTPCKDGTLIVRPVRPTPRNGFAGRIHLLPDLIQQSHHSPSSSASSSPSSSSLTSPTMSMSPQSPLDKLSMILEVCPSYMQKHKSSSSFTPFIDPRLLQVSPSGAALNNLAFGNDARLAEALRADPSRKGSVVNVNPVNTRPQSDTPEIRKYKKRFNSEILCAALWGVNLLVGTESGLMLLDRSGQGKVYPLISRRRFQQMDVLEGLNVLVTISGKKNKLRVYYLSWLRNKILHNDPEVEKKQGWVTVGDLEGAVHYKVVKYERIKFLVLALKNSVEVYAWAPKPYHKFMAFKSFGDLVHKPLLVDLTVEEGQRLKVIYGSSNGFHAVDVDSGAVYDIYLPTHIQTSIQSHAIIILPNTDGIELLVCYEDEGVYVNTYGRITKDVVLQWGEMPTSVAYIRSNQIMGWGEKAIEIRSVETGHLDGVFMHKRAQRLKFLCERNDKVFFASVRSGGASQVYFMTLGRTSLLSW</sequence>
<dbReference type="SMART" id="SM00036">
    <property type="entry name" value="CNH"/>
    <property type="match status" value="1"/>
</dbReference>
<dbReference type="PANTHER" id="PTHR47096">
    <property type="entry name" value="MISSHAPEN LIKE KINASE 1"/>
    <property type="match status" value="1"/>
</dbReference>
<evidence type="ECO:0000256" key="6">
    <source>
        <dbReference type="ARBA" id="ARBA00022777"/>
    </source>
</evidence>
<dbReference type="InterPro" id="IPR008271">
    <property type="entry name" value="Ser/Thr_kinase_AS"/>
</dbReference>
<evidence type="ECO:0000256" key="1">
    <source>
        <dbReference type="ARBA" id="ARBA00008874"/>
    </source>
</evidence>
<dbReference type="EC" id="2.7.11.1" evidence="2"/>
<keyword evidence="5 8" id="KW-0547">Nucleotide-binding</keyword>
<feature type="compositionally biased region" description="Basic and acidic residues" evidence="9">
    <location>
        <begin position="605"/>
        <end position="620"/>
    </location>
</feature>
<accession>A0A674E6A4</accession>
<dbReference type="SMART" id="SM00220">
    <property type="entry name" value="S_TKc"/>
    <property type="match status" value="1"/>
</dbReference>
<feature type="region of interest" description="Disordered" evidence="9">
    <location>
        <begin position="719"/>
        <end position="748"/>
    </location>
</feature>
<organism evidence="12 13">
    <name type="scientific">Salmo trutta</name>
    <name type="common">Brown trout</name>
    <dbReference type="NCBI Taxonomy" id="8032"/>
    <lineage>
        <taxon>Eukaryota</taxon>
        <taxon>Metazoa</taxon>
        <taxon>Chordata</taxon>
        <taxon>Craniata</taxon>
        <taxon>Vertebrata</taxon>
        <taxon>Euteleostomi</taxon>
        <taxon>Actinopterygii</taxon>
        <taxon>Neopterygii</taxon>
        <taxon>Teleostei</taxon>
        <taxon>Protacanthopterygii</taxon>
        <taxon>Salmoniformes</taxon>
        <taxon>Salmonidae</taxon>
        <taxon>Salmoninae</taxon>
        <taxon>Salmo</taxon>
    </lineage>
</organism>
<feature type="region of interest" description="Disordered" evidence="9">
    <location>
        <begin position="567"/>
        <end position="707"/>
    </location>
</feature>
<keyword evidence="13" id="KW-1185">Reference proteome</keyword>
<feature type="compositionally biased region" description="Low complexity" evidence="9">
    <location>
        <begin position="568"/>
        <end position="598"/>
    </location>
</feature>
<keyword evidence="3" id="KW-0723">Serine/threonine-protein kinase</keyword>
<dbReference type="GO" id="GO:0005829">
    <property type="term" value="C:cytosol"/>
    <property type="evidence" value="ECO:0007669"/>
    <property type="project" value="TreeGrafter"/>
</dbReference>
<evidence type="ECO:0000313" key="12">
    <source>
        <dbReference type="Ensembl" id="ENSSTUP00000103508.1"/>
    </source>
</evidence>
<dbReference type="GO" id="GO:0004674">
    <property type="term" value="F:protein serine/threonine kinase activity"/>
    <property type="evidence" value="ECO:0007669"/>
    <property type="project" value="UniProtKB-KW"/>
</dbReference>